<feature type="region of interest" description="Disordered" evidence="1">
    <location>
        <begin position="150"/>
        <end position="170"/>
    </location>
</feature>
<evidence type="ECO:0000256" key="1">
    <source>
        <dbReference type="SAM" id="MobiDB-lite"/>
    </source>
</evidence>
<evidence type="ECO:0000313" key="5">
    <source>
        <dbReference type="EMBL" id="OTZ37273.1"/>
    </source>
</evidence>
<proteinExistence type="predicted"/>
<dbReference type="AlphaFoldDB" id="A0A9X6FVM4"/>
<evidence type="ECO:0000313" key="3">
    <source>
        <dbReference type="EMBL" id="OTZ33798.1"/>
    </source>
</evidence>
<dbReference type="EMBL" id="NFEA01000015">
    <property type="protein sequence ID" value="OTZ37273.1"/>
    <property type="molecule type" value="Genomic_DNA"/>
</dbReference>
<evidence type="ECO:0008006" key="7">
    <source>
        <dbReference type="Google" id="ProtNLM"/>
    </source>
</evidence>
<evidence type="ECO:0000313" key="6">
    <source>
        <dbReference type="Proteomes" id="UP000195217"/>
    </source>
</evidence>
<dbReference type="EMBL" id="NFEA01000049">
    <property type="protein sequence ID" value="OTZ29035.1"/>
    <property type="molecule type" value="Genomic_DNA"/>
</dbReference>
<gene>
    <name evidence="5" type="ORF">BK761_03545</name>
    <name evidence="4" type="ORF">BK761_11380</name>
    <name evidence="3" type="ORF">BK761_12575</name>
    <name evidence="2" type="ORF">BK761_29315</name>
</gene>
<sequence>MTKQIESPQGKPKLNYLKDKNKVESNFTQIPNEILFGLGKYETLKPLDVRIYGILLHQIKFRLEYNKQVDSNGDAYCFLTQDQLKEKANVGSRDTVKESVNRLKKLGLVHAVWRGIKKCYMYYIALPDVIDNDEKILVDANEIGKKLTDEQKAKNKVKRESKRVSKKKADELQQSIQSEQIINTSVYNDDMPDYQQEEQPPITKDTTEQPTVIEKYIEKRTWKTGVIQGYAINVMSDGTKQEHYLPSVFALNGEKRNMSGYNMEQLIDMASKQYEVHEVPMD</sequence>
<feature type="compositionally biased region" description="Basic residues" evidence="1">
    <location>
        <begin position="154"/>
        <end position="166"/>
    </location>
</feature>
<dbReference type="RefSeq" id="WP_000166041.1">
    <property type="nucleotide sequence ID" value="NZ_NFEA01000015.1"/>
</dbReference>
<comment type="caution">
    <text evidence="2">The sequence shown here is derived from an EMBL/GenBank/DDBJ whole genome shotgun (WGS) entry which is preliminary data.</text>
</comment>
<name>A0A9X6FVM4_BACUD</name>
<organism evidence="2 6">
    <name type="scientific">Bacillus thuringiensis subsp. darmstadiensis</name>
    <dbReference type="NCBI Taxonomy" id="132264"/>
    <lineage>
        <taxon>Bacteria</taxon>
        <taxon>Bacillati</taxon>
        <taxon>Bacillota</taxon>
        <taxon>Bacilli</taxon>
        <taxon>Bacillales</taxon>
        <taxon>Bacillaceae</taxon>
        <taxon>Bacillus</taxon>
        <taxon>Bacillus cereus group</taxon>
    </lineage>
</organism>
<evidence type="ECO:0000313" key="2">
    <source>
        <dbReference type="EMBL" id="OTZ29035.1"/>
    </source>
</evidence>
<dbReference type="EMBL" id="NFEA01000033">
    <property type="protein sequence ID" value="OTZ33798.1"/>
    <property type="molecule type" value="Genomic_DNA"/>
</dbReference>
<evidence type="ECO:0000313" key="4">
    <source>
        <dbReference type="EMBL" id="OTZ34068.1"/>
    </source>
</evidence>
<accession>A0A9X6FVM4</accession>
<reference evidence="2 6" key="1">
    <citation type="submission" date="2016-10" db="EMBL/GenBank/DDBJ databases">
        <title>Comparative genomics of Bacillus thuringiensis reveals a path to pathogens against multiple invertebrate hosts.</title>
        <authorList>
            <person name="Zheng J."/>
            <person name="Gao Q."/>
            <person name="Liu H."/>
            <person name="Peng D."/>
            <person name="Ruan L."/>
            <person name="Sun M."/>
        </authorList>
    </citation>
    <scope>NUCLEOTIDE SEQUENCE [LARGE SCALE GENOMIC DNA]</scope>
    <source>
        <strain evidence="2">BGSC 4M3</strain>
    </source>
</reference>
<dbReference type="Proteomes" id="UP000195217">
    <property type="component" value="Unassembled WGS sequence"/>
</dbReference>
<dbReference type="EMBL" id="NFEA01000029">
    <property type="protein sequence ID" value="OTZ34068.1"/>
    <property type="molecule type" value="Genomic_DNA"/>
</dbReference>
<protein>
    <recommendedName>
        <fullName evidence="7">Replication initiator A N-terminal domain-containing protein</fullName>
    </recommendedName>
</protein>